<evidence type="ECO:0000313" key="8">
    <source>
        <dbReference type="WBParaSite" id="SSTP_0000429600.1"/>
    </source>
</evidence>
<dbReference type="InterPro" id="IPR001650">
    <property type="entry name" value="Helicase_C-like"/>
</dbReference>
<feature type="domain" description="Helicase C-terminal" evidence="6">
    <location>
        <begin position="296"/>
        <end position="466"/>
    </location>
</feature>
<reference evidence="8" key="1">
    <citation type="submission" date="2022-10" db="UniProtKB">
        <authorList>
            <consortium name="WormBaseParasite"/>
        </authorList>
    </citation>
    <scope>IDENTIFICATION</scope>
</reference>
<dbReference type="InterPro" id="IPR027417">
    <property type="entry name" value="P-loop_NTPase"/>
</dbReference>
<keyword evidence="2" id="KW-0378">Hydrolase</keyword>
<dbReference type="SMART" id="SM00490">
    <property type="entry name" value="HELICc"/>
    <property type="match status" value="1"/>
</dbReference>
<dbReference type="PROSITE" id="PS51192">
    <property type="entry name" value="HELICASE_ATP_BIND_1"/>
    <property type="match status" value="1"/>
</dbReference>
<dbReference type="SMART" id="SM00487">
    <property type="entry name" value="DEXDc"/>
    <property type="match status" value="1"/>
</dbReference>
<dbReference type="GO" id="GO:0003676">
    <property type="term" value="F:nucleic acid binding"/>
    <property type="evidence" value="ECO:0007669"/>
    <property type="project" value="InterPro"/>
</dbReference>
<sequence length="686" mass="79741">MICIKTISSADNHHHMLFSKSDIDYGNYFKGSPKYKIESFEIDEFQKISHLCLDRNENVILAAHTGSGKTVAATYSIRLALENKTRVFYTGPIKSLVYQKYKEFQKKFPNKVGIITGDCVIRPNKPIIVMTTEVLANITLNNFKKLRDVSHIIFDELQFMGNPKRGKNWEKAIINSPKDINFLFLTTIAENLKTIALWICDLKMAPCHLIKTKKSLIEREYLLYPCIENNFNLLKENDKKFNDEIFYNVKKKCSLEDIDTNHISNVLKKLLLKKCYPIFFYCNTRIDCKKFSLKFKNSNFLYEEEKQEIQKKINLFITKYRQYKIIIEEMNKYKVLLLNGIALHHSGMVLALRNFIENSIISKHLKVIFTTETLAYGFNSPVAAVVFIGLSKFDELGKRFYNFDEFISMSGRAGRRGICDKGTIILMVNKILEIEAINNVFHKRSYPINSQLQIDYQLVIEMCTIKKDEFIKEFLVKTFKNFQNNTLERDIDLYDKRISVLQKLNYITVDRKLTSKGSIFASISYNPGAIIITELITSFDVFGKCYGLSAGILSLFVCPHCSDKTNAVNNNILDDFEKIITKIRNIEKEVKISKRKLLKINYCSGMFKRIELKMNNKPKKNEKPIVKINSNFDNDDDIAIFFYVVENVLKLAKRIVDHLGEGMKDHFEHMIKILHEIDRGNGFLDY</sequence>
<dbReference type="WBParaSite" id="TCONS_00015596.p1">
    <property type="protein sequence ID" value="TCONS_00015596.p1"/>
    <property type="gene ID" value="XLOC_010146"/>
</dbReference>
<dbReference type="Pfam" id="PF00270">
    <property type="entry name" value="DEAD"/>
    <property type="match status" value="1"/>
</dbReference>
<dbReference type="AlphaFoldDB" id="A0A913HPH0"/>
<dbReference type="GO" id="GO:0005524">
    <property type="term" value="F:ATP binding"/>
    <property type="evidence" value="ECO:0007669"/>
    <property type="project" value="UniProtKB-KW"/>
</dbReference>
<keyword evidence="4" id="KW-0067">ATP-binding</keyword>
<evidence type="ECO:0000313" key="9">
    <source>
        <dbReference type="WBParaSite" id="TCONS_00015596.p1"/>
    </source>
</evidence>
<dbReference type="InterPro" id="IPR011545">
    <property type="entry name" value="DEAD/DEAH_box_helicase_dom"/>
</dbReference>
<dbReference type="InterPro" id="IPR014001">
    <property type="entry name" value="Helicase_ATP-bd"/>
</dbReference>
<dbReference type="GO" id="GO:0016787">
    <property type="term" value="F:hydrolase activity"/>
    <property type="evidence" value="ECO:0007669"/>
    <property type="project" value="UniProtKB-KW"/>
</dbReference>
<evidence type="ECO:0000256" key="4">
    <source>
        <dbReference type="ARBA" id="ARBA00022840"/>
    </source>
</evidence>
<dbReference type="PANTHER" id="PTHR12131">
    <property type="entry name" value="ATP-DEPENDENT RNA AND DNA HELICASE"/>
    <property type="match status" value="1"/>
</dbReference>
<dbReference type="Proteomes" id="UP000035681">
    <property type="component" value="Unplaced"/>
</dbReference>
<feature type="domain" description="Helicase ATP-binding" evidence="5">
    <location>
        <begin position="50"/>
        <end position="207"/>
    </location>
</feature>
<dbReference type="SUPFAM" id="SSF52540">
    <property type="entry name" value="P-loop containing nucleoside triphosphate hydrolases"/>
    <property type="match status" value="1"/>
</dbReference>
<dbReference type="GO" id="GO:0005634">
    <property type="term" value="C:nucleus"/>
    <property type="evidence" value="ECO:0007669"/>
    <property type="project" value="TreeGrafter"/>
</dbReference>
<evidence type="ECO:0000256" key="1">
    <source>
        <dbReference type="ARBA" id="ARBA00022741"/>
    </source>
</evidence>
<keyword evidence="7" id="KW-1185">Reference proteome</keyword>
<dbReference type="Gene3D" id="1.10.3380.30">
    <property type="match status" value="1"/>
</dbReference>
<name>A0A913HPH0_STRER</name>
<proteinExistence type="predicted"/>
<organism evidence="8">
    <name type="scientific">Strongyloides stercoralis</name>
    <name type="common">Threadworm</name>
    <dbReference type="NCBI Taxonomy" id="6248"/>
    <lineage>
        <taxon>Eukaryota</taxon>
        <taxon>Metazoa</taxon>
        <taxon>Ecdysozoa</taxon>
        <taxon>Nematoda</taxon>
        <taxon>Chromadorea</taxon>
        <taxon>Rhabditida</taxon>
        <taxon>Tylenchina</taxon>
        <taxon>Panagrolaimomorpha</taxon>
        <taxon>Strongyloidoidea</taxon>
        <taxon>Strongyloididae</taxon>
        <taxon>Strongyloides</taxon>
    </lineage>
</organism>
<dbReference type="GO" id="GO:0000460">
    <property type="term" value="P:maturation of 5.8S rRNA"/>
    <property type="evidence" value="ECO:0007669"/>
    <property type="project" value="TreeGrafter"/>
</dbReference>
<dbReference type="GO" id="GO:0004386">
    <property type="term" value="F:helicase activity"/>
    <property type="evidence" value="ECO:0007669"/>
    <property type="project" value="UniProtKB-KW"/>
</dbReference>
<dbReference type="Gene3D" id="3.40.50.300">
    <property type="entry name" value="P-loop containing nucleotide triphosphate hydrolases"/>
    <property type="match status" value="2"/>
</dbReference>
<protein>
    <submittedName>
        <fullName evidence="8 9">Helicase ATP-binding domain-containing protein</fullName>
    </submittedName>
</protein>
<dbReference type="InterPro" id="IPR050699">
    <property type="entry name" value="RNA-DNA_Helicase"/>
</dbReference>
<dbReference type="WBParaSite" id="SSTP_0000429600.1">
    <property type="protein sequence ID" value="SSTP_0000429600.1"/>
    <property type="gene ID" value="SSTP_0000429600"/>
</dbReference>
<evidence type="ECO:0000313" key="7">
    <source>
        <dbReference type="Proteomes" id="UP000035681"/>
    </source>
</evidence>
<dbReference type="PROSITE" id="PS51194">
    <property type="entry name" value="HELICASE_CTER"/>
    <property type="match status" value="1"/>
</dbReference>
<evidence type="ECO:0000259" key="6">
    <source>
        <dbReference type="PROSITE" id="PS51194"/>
    </source>
</evidence>
<keyword evidence="3" id="KW-0347">Helicase</keyword>
<accession>A0A913HPH0</accession>
<dbReference type="PANTHER" id="PTHR12131:SF7">
    <property type="entry name" value="EXOSOME RNA HELICASE MTR4"/>
    <property type="match status" value="1"/>
</dbReference>
<keyword evidence="1" id="KW-0547">Nucleotide-binding</keyword>
<evidence type="ECO:0000259" key="5">
    <source>
        <dbReference type="PROSITE" id="PS51192"/>
    </source>
</evidence>
<evidence type="ECO:0000256" key="2">
    <source>
        <dbReference type="ARBA" id="ARBA00022801"/>
    </source>
</evidence>
<evidence type="ECO:0000256" key="3">
    <source>
        <dbReference type="ARBA" id="ARBA00022806"/>
    </source>
</evidence>